<dbReference type="InterPro" id="IPR046347">
    <property type="entry name" value="bZIP_sf"/>
</dbReference>
<dbReference type="GO" id="GO:0000981">
    <property type="term" value="F:DNA-binding transcription factor activity, RNA polymerase II-specific"/>
    <property type="evidence" value="ECO:0007669"/>
    <property type="project" value="TreeGrafter"/>
</dbReference>
<gene>
    <name evidence="6" type="ORF">FSP39_001761</name>
</gene>
<keyword evidence="2" id="KW-0238">DNA-binding</keyword>
<dbReference type="InterPro" id="IPR004826">
    <property type="entry name" value="bZIP_Maf"/>
</dbReference>
<dbReference type="PROSITE" id="PS00036">
    <property type="entry name" value="BZIP_BASIC"/>
    <property type="match status" value="1"/>
</dbReference>
<dbReference type="InterPro" id="IPR004827">
    <property type="entry name" value="bZIP"/>
</dbReference>
<evidence type="ECO:0000313" key="6">
    <source>
        <dbReference type="EMBL" id="KAK3092352.1"/>
    </source>
</evidence>
<accession>A0AA89BYG7</accession>
<feature type="region of interest" description="Disordered" evidence="4">
    <location>
        <begin position="54"/>
        <end position="88"/>
    </location>
</feature>
<evidence type="ECO:0000256" key="4">
    <source>
        <dbReference type="SAM" id="MobiDB-lite"/>
    </source>
</evidence>
<feature type="compositionally biased region" description="Basic residues" evidence="4">
    <location>
        <begin position="171"/>
        <end position="180"/>
    </location>
</feature>
<feature type="domain" description="BZIP" evidence="5">
    <location>
        <begin position="159"/>
        <end position="222"/>
    </location>
</feature>
<dbReference type="AlphaFoldDB" id="A0AA89BYG7"/>
<name>A0AA89BYG7_PINIB</name>
<keyword evidence="7" id="KW-1185">Reference proteome</keyword>
<feature type="region of interest" description="Disordered" evidence="4">
    <location>
        <begin position="147"/>
        <end position="185"/>
    </location>
</feature>
<dbReference type="EMBL" id="VSWD01000009">
    <property type="protein sequence ID" value="KAK3092352.1"/>
    <property type="molecule type" value="Genomic_DNA"/>
</dbReference>
<evidence type="ECO:0000256" key="2">
    <source>
        <dbReference type="ARBA" id="ARBA00023125"/>
    </source>
</evidence>
<sequence>MQVQAYYPMLHSNQEDWSYNCYSQYDYYSAYSFIFPSEHQQQHYCNKFNHHSNMQRRDRNTAPRERLSSSGSSIGELSEDESIAGESVGGECQLNTEDVSDPRLLQAASAAVQEQRMMPLIKEELRLSILHRRTQQGLGDIKFEEKKPIPKRPLTPKEKERKLRRQEQNRRAAKKCRRKKKDQEESLLTAYNAEQAKRAELEKQVSDLRQEKLKLDNLLKEHMHVCSIGTAYLTNIQAQNTLPSSTITSEDASSNTNNANMVSIPYLDAIPTGQLNPVFDTNGSEVISPGPSEPFTPGLDAENRNYFMYPDTAYMADEKCSVQDITQTEGNCAGDVGLADLDDCENVVDIQDFLDGFDNHNPPDYVTATTGQLQDGVNPQAQIYPPSFHSPVYPSGSIEQDSGNFDASFLSSLTGFASNGSSFPELFDTQWSSLPFSDLSDPTTNRH</sequence>
<dbReference type="SMART" id="SM00338">
    <property type="entry name" value="BRLZ"/>
    <property type="match status" value="1"/>
</dbReference>
<feature type="compositionally biased region" description="Basic and acidic residues" evidence="4">
    <location>
        <begin position="55"/>
        <end position="67"/>
    </location>
</feature>
<protein>
    <recommendedName>
        <fullName evidence="5">BZIP domain-containing protein</fullName>
    </recommendedName>
</protein>
<dbReference type="SUPFAM" id="SSF57959">
    <property type="entry name" value="Leucine zipper domain"/>
    <property type="match status" value="1"/>
</dbReference>
<reference evidence="6" key="1">
    <citation type="submission" date="2019-08" db="EMBL/GenBank/DDBJ databases">
        <title>The improved chromosome-level genome for the pearl oyster Pinctada fucata martensii using PacBio sequencing and Hi-C.</title>
        <authorList>
            <person name="Zheng Z."/>
        </authorList>
    </citation>
    <scope>NUCLEOTIDE SEQUENCE</scope>
    <source>
        <strain evidence="6">ZZ-2019</strain>
        <tissue evidence="6">Adductor muscle</tissue>
    </source>
</reference>
<dbReference type="Gene3D" id="1.20.5.170">
    <property type="match status" value="1"/>
</dbReference>
<dbReference type="GO" id="GO:0005634">
    <property type="term" value="C:nucleus"/>
    <property type="evidence" value="ECO:0007669"/>
    <property type="project" value="TreeGrafter"/>
</dbReference>
<dbReference type="PANTHER" id="PTHR23351">
    <property type="entry name" value="FOS TRANSCRIPTION FACTOR-RELATED"/>
    <property type="match status" value="1"/>
</dbReference>
<comment type="caution">
    <text evidence="6">The sequence shown here is derived from an EMBL/GenBank/DDBJ whole genome shotgun (WGS) entry which is preliminary data.</text>
</comment>
<evidence type="ECO:0000256" key="1">
    <source>
        <dbReference type="ARBA" id="ARBA00023015"/>
    </source>
</evidence>
<dbReference type="PROSITE" id="PS50217">
    <property type="entry name" value="BZIP"/>
    <property type="match status" value="1"/>
</dbReference>
<evidence type="ECO:0000256" key="3">
    <source>
        <dbReference type="ARBA" id="ARBA00023163"/>
    </source>
</evidence>
<dbReference type="PRINTS" id="PR00042">
    <property type="entry name" value="LEUZIPPRFOS"/>
</dbReference>
<dbReference type="PANTHER" id="PTHR23351:SF24">
    <property type="entry name" value="ACTIVATING TRANSCRIPTION FACTOR 3-RELATED"/>
    <property type="match status" value="1"/>
</dbReference>
<evidence type="ECO:0000259" key="5">
    <source>
        <dbReference type="PROSITE" id="PS50217"/>
    </source>
</evidence>
<keyword evidence="3" id="KW-0804">Transcription</keyword>
<feature type="compositionally biased region" description="Basic and acidic residues" evidence="4">
    <location>
        <begin position="155"/>
        <end position="170"/>
    </location>
</feature>
<dbReference type="InterPro" id="IPR000837">
    <property type="entry name" value="AP-1"/>
</dbReference>
<organism evidence="6 7">
    <name type="scientific">Pinctada imbricata</name>
    <name type="common">Atlantic pearl-oyster</name>
    <name type="synonym">Pinctada martensii</name>
    <dbReference type="NCBI Taxonomy" id="66713"/>
    <lineage>
        <taxon>Eukaryota</taxon>
        <taxon>Metazoa</taxon>
        <taxon>Spiralia</taxon>
        <taxon>Lophotrochozoa</taxon>
        <taxon>Mollusca</taxon>
        <taxon>Bivalvia</taxon>
        <taxon>Autobranchia</taxon>
        <taxon>Pteriomorphia</taxon>
        <taxon>Pterioida</taxon>
        <taxon>Pterioidea</taxon>
        <taxon>Pteriidae</taxon>
        <taxon>Pinctada</taxon>
    </lineage>
</organism>
<dbReference type="Proteomes" id="UP001186944">
    <property type="component" value="Unassembled WGS sequence"/>
</dbReference>
<dbReference type="GO" id="GO:0000978">
    <property type="term" value="F:RNA polymerase II cis-regulatory region sequence-specific DNA binding"/>
    <property type="evidence" value="ECO:0007669"/>
    <property type="project" value="TreeGrafter"/>
</dbReference>
<proteinExistence type="predicted"/>
<evidence type="ECO:0000313" key="7">
    <source>
        <dbReference type="Proteomes" id="UP001186944"/>
    </source>
</evidence>
<dbReference type="Pfam" id="PF03131">
    <property type="entry name" value="bZIP_Maf"/>
    <property type="match status" value="1"/>
</dbReference>
<keyword evidence="1" id="KW-0805">Transcription regulation</keyword>